<proteinExistence type="predicted"/>
<keyword evidence="2" id="KW-1185">Reference proteome</keyword>
<evidence type="ECO:0000313" key="1">
    <source>
        <dbReference type="EMBL" id="GJU02080.1"/>
    </source>
</evidence>
<sequence>MLIVGALVHRLGSKERCQKKDLWMMNALEESHGINLAWVIAEHLCKHALRLKENSLICGGHYVTKISNLLGYLVNEEVRECLELIKCKKWTTKMLANELDFLNEIEHMDVWRDSMLMRNNYMLEHSMPILYHFADQANFAYLTYEPLNIPPYPYPYVPYPHPYTHYTDMGNQPHGGGHYGAPGDGYFACSMPNLRGTFIVPSSGYEVGGSSRAIQDDDDDASMSE</sequence>
<dbReference type="Proteomes" id="UP001151760">
    <property type="component" value="Unassembled WGS sequence"/>
</dbReference>
<comment type="caution">
    <text evidence="1">The sequence shown here is derived from an EMBL/GenBank/DDBJ whole genome shotgun (WGS) entry which is preliminary data.</text>
</comment>
<accession>A0ABQ5IQS6</accession>
<organism evidence="1 2">
    <name type="scientific">Tanacetum coccineum</name>
    <dbReference type="NCBI Taxonomy" id="301880"/>
    <lineage>
        <taxon>Eukaryota</taxon>
        <taxon>Viridiplantae</taxon>
        <taxon>Streptophyta</taxon>
        <taxon>Embryophyta</taxon>
        <taxon>Tracheophyta</taxon>
        <taxon>Spermatophyta</taxon>
        <taxon>Magnoliopsida</taxon>
        <taxon>eudicotyledons</taxon>
        <taxon>Gunneridae</taxon>
        <taxon>Pentapetalae</taxon>
        <taxon>asterids</taxon>
        <taxon>campanulids</taxon>
        <taxon>Asterales</taxon>
        <taxon>Asteraceae</taxon>
        <taxon>Asteroideae</taxon>
        <taxon>Anthemideae</taxon>
        <taxon>Anthemidinae</taxon>
        <taxon>Tanacetum</taxon>
    </lineage>
</organism>
<evidence type="ECO:0000313" key="2">
    <source>
        <dbReference type="Proteomes" id="UP001151760"/>
    </source>
</evidence>
<reference evidence="1" key="1">
    <citation type="journal article" date="2022" name="Int. J. Mol. Sci.">
        <title>Draft Genome of Tanacetum Coccineum: Genomic Comparison of Closely Related Tanacetum-Family Plants.</title>
        <authorList>
            <person name="Yamashiro T."/>
            <person name="Shiraishi A."/>
            <person name="Nakayama K."/>
            <person name="Satake H."/>
        </authorList>
    </citation>
    <scope>NUCLEOTIDE SEQUENCE</scope>
</reference>
<gene>
    <name evidence="1" type="ORF">Tco_1112418</name>
</gene>
<dbReference type="EMBL" id="BQNB010021024">
    <property type="protein sequence ID" value="GJU02080.1"/>
    <property type="molecule type" value="Genomic_DNA"/>
</dbReference>
<reference evidence="1" key="2">
    <citation type="submission" date="2022-01" db="EMBL/GenBank/DDBJ databases">
        <authorList>
            <person name="Yamashiro T."/>
            <person name="Shiraishi A."/>
            <person name="Satake H."/>
            <person name="Nakayama K."/>
        </authorList>
    </citation>
    <scope>NUCLEOTIDE SEQUENCE</scope>
</reference>
<name>A0ABQ5IQS6_9ASTR</name>
<protein>
    <submittedName>
        <fullName evidence="1">Uncharacterized protein</fullName>
    </submittedName>
</protein>